<comment type="caution">
    <text evidence="1">The sequence shown here is derived from an EMBL/GenBank/DDBJ whole genome shotgun (WGS) entry which is preliminary data.</text>
</comment>
<protein>
    <submittedName>
        <fullName evidence="1">Uncharacterized protein</fullName>
    </submittedName>
</protein>
<sequence length="320" mass="36241">MGKACYYSVEKLLSSSLLSKNLKFRIYKTVILPVVVYGCETWTLTSREEDVLRLFENEVLRKIFGAKRDEVTGEWRKLHNAELHALYSSPDIIRNIKSRYLSWQEFEPNGAIMYYDIVGPSDLCPFGAVVVLGKVNASTHPIPPVSLPLRQTAGRIGMLPNFRQTVSCVLNIAYNNGIEVRSTEFEIQDVYNSTLCNEPIMVLYRNADLTADSYGRAAERTGTSINTNLKQTDKEIRLYLVFCNEIQRSLNCHTQHAIKLPMYSSIEESISVMVKINIRGKKIRFDAGDRTQVLGSTYQALSPLSYAEVQCTAPDRWTSA</sequence>
<dbReference type="Proteomes" id="UP001148838">
    <property type="component" value="Unassembled WGS sequence"/>
</dbReference>
<name>A0ABQ8TMT6_PERAM</name>
<evidence type="ECO:0000313" key="2">
    <source>
        <dbReference type="Proteomes" id="UP001148838"/>
    </source>
</evidence>
<keyword evidence="2" id="KW-1185">Reference proteome</keyword>
<reference evidence="1 2" key="1">
    <citation type="journal article" date="2022" name="Allergy">
        <title>Genome assembly and annotation of Periplaneta americana reveal a comprehensive cockroach allergen profile.</title>
        <authorList>
            <person name="Wang L."/>
            <person name="Xiong Q."/>
            <person name="Saelim N."/>
            <person name="Wang L."/>
            <person name="Nong W."/>
            <person name="Wan A.T."/>
            <person name="Shi M."/>
            <person name="Liu X."/>
            <person name="Cao Q."/>
            <person name="Hui J.H.L."/>
            <person name="Sookrung N."/>
            <person name="Leung T.F."/>
            <person name="Tungtrongchitr A."/>
            <person name="Tsui S.K.W."/>
        </authorList>
    </citation>
    <scope>NUCLEOTIDE SEQUENCE [LARGE SCALE GENOMIC DNA]</scope>
    <source>
        <strain evidence="1">PWHHKU_190912</strain>
    </source>
</reference>
<gene>
    <name evidence="1" type="ORF">ANN_09433</name>
</gene>
<accession>A0ABQ8TMT6</accession>
<proteinExistence type="predicted"/>
<evidence type="ECO:0000313" key="1">
    <source>
        <dbReference type="EMBL" id="KAJ4447426.1"/>
    </source>
</evidence>
<organism evidence="1 2">
    <name type="scientific">Periplaneta americana</name>
    <name type="common">American cockroach</name>
    <name type="synonym">Blatta americana</name>
    <dbReference type="NCBI Taxonomy" id="6978"/>
    <lineage>
        <taxon>Eukaryota</taxon>
        <taxon>Metazoa</taxon>
        <taxon>Ecdysozoa</taxon>
        <taxon>Arthropoda</taxon>
        <taxon>Hexapoda</taxon>
        <taxon>Insecta</taxon>
        <taxon>Pterygota</taxon>
        <taxon>Neoptera</taxon>
        <taxon>Polyneoptera</taxon>
        <taxon>Dictyoptera</taxon>
        <taxon>Blattodea</taxon>
        <taxon>Blattoidea</taxon>
        <taxon>Blattidae</taxon>
        <taxon>Blattinae</taxon>
        <taxon>Periplaneta</taxon>
    </lineage>
</organism>
<dbReference type="EMBL" id="JAJSOF020000005">
    <property type="protein sequence ID" value="KAJ4447426.1"/>
    <property type="molecule type" value="Genomic_DNA"/>
</dbReference>